<keyword evidence="2" id="KW-1185">Reference proteome</keyword>
<proteinExistence type="predicted"/>
<dbReference type="STRING" id="490189.SAMN02927903_02476"/>
<dbReference type="AlphaFoldDB" id="A0A1G5J190"/>
<sequence>MKTNIHLEHVFFIFFCCLFAGFSFGQSASFLSTSVTLSISGTQTEYDLLGATANPDFNGANLGTFTQGSSGILFKGAKNVVSKCNGCNVTGTNFYYRVYLTGSPSGSYTNNNIGWSANSADNCTGGQTWSTVSFSTNLTGSLAAGSYTMEVYSTQNTSCSGVLSANNGGANYKATFTISASTGTGTAGFDSTFLTLSLNGGANTTYDLQAATSSTDFNGTNLGTFTQGSTGIVLKGAEHNVWKCNGCNITGTTLYYRVYLTGATPGSFVSTGIGWTSETANSCSSDGKNQKWSTTSLSTNLTSSLSVGSYTLEVYSAAATSCSGTINANNGGANYKATFTIGGTGTAGFNSTYLTLSLSGGANATYDLQASTANTDFNGTNLGTFAQGSSGIMLKGAEHNVWKCNGCDINGTTLYYRVYLTGATPGSFSSTSIGWASEVTNGCSGKDQRWGTTSLSTNLTGSLAVGNYTLEVYSAQTTSCSGTLYANNGGGNYKATFTISESATSTNVGFNSTYLVLSTNGGDNTYYDLQAETGNIDFNGTDLGIICQGSAGIVLKGAEHNVWKCNSCNITGTTLYYRVYPTGQTTGSFTSTSIGFTSQTANGCGGQDQKWSTTGLSNHLTASLSPGNYTLEVYSSEATSCAGTQYANNGGANFKATFTVNPNVTYYADADGDGFGNPAVTTVSCMGAPGGYVADNTDCNDADATKHQTFPFYVDADGDTYGTGSLVQVCAVNATTAPAGYAVNNTDCDDNDNTKHQTFTFYVDADGDGYGTGEAIMVCAVDANTPPTGYAVEDGDCNDEIAAINPGAADIPYNGVDDDCDGTIDETGTVTTT</sequence>
<dbReference type="Pfam" id="PF11617">
    <property type="entry name" value="Cu-binding_MopE"/>
    <property type="match status" value="3"/>
</dbReference>
<dbReference type="Proteomes" id="UP000199354">
    <property type="component" value="Unassembled WGS sequence"/>
</dbReference>
<accession>A0A1G5J190</accession>
<dbReference type="RefSeq" id="WP_211516829.1">
    <property type="nucleotide sequence ID" value="NZ_FMVF01000012.1"/>
</dbReference>
<name>A0A1G5J190_9FLAO</name>
<gene>
    <name evidence="1" type="ORF">SAMN02927903_02476</name>
</gene>
<evidence type="ECO:0000313" key="1">
    <source>
        <dbReference type="EMBL" id="SCY82133.1"/>
    </source>
</evidence>
<reference evidence="1 2" key="1">
    <citation type="submission" date="2016-10" db="EMBL/GenBank/DDBJ databases">
        <authorList>
            <person name="de Groot N.N."/>
        </authorList>
    </citation>
    <scope>NUCLEOTIDE SEQUENCE [LARGE SCALE GENOMIC DNA]</scope>
    <source>
        <strain evidence="1 2">CGMCC 1.7031</strain>
    </source>
</reference>
<evidence type="ECO:0000313" key="2">
    <source>
        <dbReference type="Proteomes" id="UP000199354"/>
    </source>
</evidence>
<dbReference type="InterPro" id="IPR021655">
    <property type="entry name" value="Put_metal-bd"/>
</dbReference>
<dbReference type="EMBL" id="FMVF01000012">
    <property type="protein sequence ID" value="SCY82133.1"/>
    <property type="molecule type" value="Genomic_DNA"/>
</dbReference>
<feature type="non-terminal residue" evidence="1">
    <location>
        <position position="833"/>
    </location>
</feature>
<organism evidence="1 2">
    <name type="scientific">Flavobacterium caeni</name>
    <dbReference type="NCBI Taxonomy" id="490189"/>
    <lineage>
        <taxon>Bacteria</taxon>
        <taxon>Pseudomonadati</taxon>
        <taxon>Bacteroidota</taxon>
        <taxon>Flavobacteriia</taxon>
        <taxon>Flavobacteriales</taxon>
        <taxon>Flavobacteriaceae</taxon>
        <taxon>Flavobacterium</taxon>
    </lineage>
</organism>
<protein>
    <submittedName>
        <fullName evidence="1">Putative metal-binding motif-containing protein</fullName>
    </submittedName>
</protein>